<comment type="caution">
    <text evidence="3">The sequence shown here is derived from an EMBL/GenBank/DDBJ whole genome shotgun (WGS) entry which is preliminary data.</text>
</comment>
<protein>
    <recommendedName>
        <fullName evidence="2">Transposase MuDR plant domain-containing protein</fullName>
    </recommendedName>
</protein>
<gene>
    <name evidence="3" type="ORF">PVK06_030752</name>
</gene>
<organism evidence="3 4">
    <name type="scientific">Gossypium arboreum</name>
    <name type="common">Tree cotton</name>
    <name type="synonym">Gossypium nanking</name>
    <dbReference type="NCBI Taxonomy" id="29729"/>
    <lineage>
        <taxon>Eukaryota</taxon>
        <taxon>Viridiplantae</taxon>
        <taxon>Streptophyta</taxon>
        <taxon>Embryophyta</taxon>
        <taxon>Tracheophyta</taxon>
        <taxon>Spermatophyta</taxon>
        <taxon>Magnoliopsida</taxon>
        <taxon>eudicotyledons</taxon>
        <taxon>Gunneridae</taxon>
        <taxon>Pentapetalae</taxon>
        <taxon>rosids</taxon>
        <taxon>malvids</taxon>
        <taxon>Malvales</taxon>
        <taxon>Malvaceae</taxon>
        <taxon>Malvoideae</taxon>
        <taxon>Gossypium</taxon>
    </lineage>
</organism>
<evidence type="ECO:0000313" key="4">
    <source>
        <dbReference type="Proteomes" id="UP001358586"/>
    </source>
</evidence>
<evidence type="ECO:0000313" key="3">
    <source>
        <dbReference type="EMBL" id="KAK5803111.1"/>
    </source>
</evidence>
<feature type="compositionally biased region" description="Acidic residues" evidence="1">
    <location>
        <begin position="16"/>
        <end position="31"/>
    </location>
</feature>
<proteinExistence type="predicted"/>
<dbReference type="EMBL" id="JARKNE010000009">
    <property type="protein sequence ID" value="KAK5803111.1"/>
    <property type="molecule type" value="Genomic_DNA"/>
</dbReference>
<dbReference type="InterPro" id="IPR004332">
    <property type="entry name" value="Transposase_MuDR"/>
</dbReference>
<feature type="region of interest" description="Disordered" evidence="1">
    <location>
        <begin position="1"/>
        <end position="48"/>
    </location>
</feature>
<sequence>MFLLTVGEGDVKRVEVDEEGDDEGVESDGEESSGQISLGSTVGEDNDSEVAANEYVGDFATSDGMDIVATRYVSDFATSYGVDNVTIASSGEEEDGNEIKVWDSDEYGSLVGFDKDEEHEDGERMRNKFPLYSDKLKFSLGMLFKDGKQFKSAIQKYSKKCRKQLKFIKNELKSVVVRCIASPNCP</sequence>
<name>A0ABR0NQ64_GOSAR</name>
<accession>A0ABR0NQ64</accession>
<evidence type="ECO:0000256" key="1">
    <source>
        <dbReference type="SAM" id="MobiDB-lite"/>
    </source>
</evidence>
<reference evidence="3 4" key="1">
    <citation type="submission" date="2023-03" db="EMBL/GenBank/DDBJ databases">
        <title>WGS of Gossypium arboreum.</title>
        <authorList>
            <person name="Yu D."/>
        </authorList>
    </citation>
    <scope>NUCLEOTIDE SEQUENCE [LARGE SCALE GENOMIC DNA]</scope>
    <source>
        <tissue evidence="3">Leaf</tissue>
    </source>
</reference>
<dbReference type="Pfam" id="PF03108">
    <property type="entry name" value="DBD_Tnp_Mut"/>
    <property type="match status" value="1"/>
</dbReference>
<keyword evidence="4" id="KW-1185">Reference proteome</keyword>
<dbReference type="Proteomes" id="UP001358586">
    <property type="component" value="Chromosome 9"/>
</dbReference>
<evidence type="ECO:0000259" key="2">
    <source>
        <dbReference type="Pfam" id="PF03108"/>
    </source>
</evidence>
<feature type="domain" description="Transposase MuDR plant" evidence="2">
    <location>
        <begin position="137"/>
        <end position="186"/>
    </location>
</feature>